<name>A0ABV2KC49_SPOPS</name>
<accession>A0ABV2KC49</accession>
<dbReference type="EMBL" id="JBEPME010000006">
    <property type="protein sequence ID" value="MET3658641.1"/>
    <property type="molecule type" value="Genomic_DNA"/>
</dbReference>
<dbReference type="RefSeq" id="WP_354314319.1">
    <property type="nucleotide sequence ID" value="NZ_JBEPME010000006.1"/>
</dbReference>
<feature type="domain" description="DUF7225" evidence="2">
    <location>
        <begin position="3"/>
        <end position="104"/>
    </location>
</feature>
<evidence type="ECO:0008006" key="5">
    <source>
        <dbReference type="Google" id="ProtNLM"/>
    </source>
</evidence>
<dbReference type="Proteomes" id="UP001549104">
    <property type="component" value="Unassembled WGS sequence"/>
</dbReference>
<dbReference type="InterPro" id="IPR055649">
    <property type="entry name" value="DUF7225"/>
</dbReference>
<dbReference type="Pfam" id="PF22522">
    <property type="entry name" value="DUF6998"/>
    <property type="match status" value="1"/>
</dbReference>
<feature type="domain" description="DUF6998" evidence="1">
    <location>
        <begin position="133"/>
        <end position="246"/>
    </location>
</feature>
<dbReference type="Pfam" id="PF23870">
    <property type="entry name" value="DUF7225"/>
    <property type="match status" value="1"/>
</dbReference>
<sequence>MATIYEQLKEVLAGREGDIVTATEMKALLAIKYGTNKESILLADYCYNRYNDGILFTKHLFQYIDRNMYKYLGENALYTGLIFQKKNGETSECIVGEWINGVKYMQSDGLSKAQVIQLYTHYNEIWRYELHILQSKPTELRHLMGRIGEFLCVLQTDGQLALNVNERGYDVISANGRKISVKTTAQTNGFISINRNTFHLCDDVFIVQYKIDTFQVVFFGEKEQVIDSCRIYENTYELDISKFKKIVMSMV</sequence>
<evidence type="ECO:0000313" key="3">
    <source>
        <dbReference type="EMBL" id="MET3658641.1"/>
    </source>
</evidence>
<keyword evidence="4" id="KW-1185">Reference proteome</keyword>
<protein>
    <recommendedName>
        <fullName evidence="5">Protein NO VEIN C-terminal domain-containing protein</fullName>
    </recommendedName>
</protein>
<evidence type="ECO:0000259" key="1">
    <source>
        <dbReference type="Pfam" id="PF22522"/>
    </source>
</evidence>
<reference evidence="3 4" key="1">
    <citation type="submission" date="2024-06" db="EMBL/GenBank/DDBJ databases">
        <title>Sorghum-associated microbial communities from plants grown in Nebraska, USA.</title>
        <authorList>
            <person name="Schachtman D."/>
        </authorList>
    </citation>
    <scope>NUCLEOTIDE SEQUENCE [LARGE SCALE GENOMIC DNA]</scope>
    <source>
        <strain evidence="3 4">1288</strain>
    </source>
</reference>
<evidence type="ECO:0000259" key="2">
    <source>
        <dbReference type="Pfam" id="PF23870"/>
    </source>
</evidence>
<proteinExistence type="predicted"/>
<gene>
    <name evidence="3" type="ORF">ABIC55_003759</name>
</gene>
<organism evidence="3 4">
    <name type="scientific">Sporosarcina psychrophila</name>
    <name type="common">Bacillus psychrophilus</name>
    <dbReference type="NCBI Taxonomy" id="1476"/>
    <lineage>
        <taxon>Bacteria</taxon>
        <taxon>Bacillati</taxon>
        <taxon>Bacillota</taxon>
        <taxon>Bacilli</taxon>
        <taxon>Bacillales</taxon>
        <taxon>Caryophanaceae</taxon>
        <taxon>Sporosarcina</taxon>
    </lineage>
</organism>
<evidence type="ECO:0000313" key="4">
    <source>
        <dbReference type="Proteomes" id="UP001549104"/>
    </source>
</evidence>
<dbReference type="InterPro" id="IPR054267">
    <property type="entry name" value="DUF6998"/>
</dbReference>
<comment type="caution">
    <text evidence="3">The sequence shown here is derived from an EMBL/GenBank/DDBJ whole genome shotgun (WGS) entry which is preliminary data.</text>
</comment>